<evidence type="ECO:0000313" key="4">
    <source>
        <dbReference type="Proteomes" id="UP000242450"/>
    </source>
</evidence>
<dbReference type="InterPro" id="IPR002048">
    <property type="entry name" value="EF_hand_dom"/>
</dbReference>
<gene>
    <name evidence="3" type="ORF">Celaphus_00018133</name>
</gene>
<organism evidence="3 4">
    <name type="scientific">Cervus elaphus hippelaphus</name>
    <name type="common">European red deer</name>
    <dbReference type="NCBI Taxonomy" id="46360"/>
    <lineage>
        <taxon>Eukaryota</taxon>
        <taxon>Metazoa</taxon>
        <taxon>Chordata</taxon>
        <taxon>Craniata</taxon>
        <taxon>Vertebrata</taxon>
        <taxon>Euteleostomi</taxon>
        <taxon>Mammalia</taxon>
        <taxon>Eutheria</taxon>
        <taxon>Laurasiatheria</taxon>
        <taxon>Artiodactyla</taxon>
        <taxon>Ruminantia</taxon>
        <taxon>Pecora</taxon>
        <taxon>Cervidae</taxon>
        <taxon>Cervinae</taxon>
        <taxon>Cervus</taxon>
    </lineage>
</organism>
<sequence length="147" mass="15269">MGSGPAQEQEQSGAVGQGRLLSDACPAPQMYGSQDGSVDEHALSSILKTALGVAELTVTDLFRAIDQERKGRIAFGEWPGAGEDTPVRGGAPHSPAPPRDRAGLGRGSLSPPRAVNGHVPRLAMKQMPSPAPENSAVGTEPVRKKLD</sequence>
<feature type="compositionally biased region" description="Polar residues" evidence="1">
    <location>
        <begin position="1"/>
        <end position="14"/>
    </location>
</feature>
<evidence type="ECO:0000313" key="3">
    <source>
        <dbReference type="EMBL" id="OWK02109.1"/>
    </source>
</evidence>
<feature type="domain" description="EF-hand" evidence="2">
    <location>
        <begin position="34"/>
        <end position="75"/>
    </location>
</feature>
<dbReference type="Pfam" id="PF13833">
    <property type="entry name" value="EF-hand_8"/>
    <property type="match status" value="1"/>
</dbReference>
<dbReference type="AlphaFoldDB" id="A0A212C7Z2"/>
<feature type="region of interest" description="Disordered" evidence="1">
    <location>
        <begin position="1"/>
        <end position="40"/>
    </location>
</feature>
<feature type="region of interest" description="Disordered" evidence="1">
    <location>
        <begin position="75"/>
        <end position="147"/>
    </location>
</feature>
<keyword evidence="4" id="KW-1185">Reference proteome</keyword>
<dbReference type="GO" id="GO:0005509">
    <property type="term" value="F:calcium ion binding"/>
    <property type="evidence" value="ECO:0007669"/>
    <property type="project" value="InterPro"/>
</dbReference>
<accession>A0A212C7Z2</accession>
<reference evidence="3 4" key="1">
    <citation type="journal article" date="2018" name="Mol. Genet. Genomics">
        <title>The red deer Cervus elaphus genome CerEla1.0: sequencing, annotating, genes, and chromosomes.</title>
        <authorList>
            <person name="Bana N.A."/>
            <person name="Nyiri A."/>
            <person name="Nagy J."/>
            <person name="Frank K."/>
            <person name="Nagy T."/>
            <person name="Steger V."/>
            <person name="Schiller M."/>
            <person name="Lakatos P."/>
            <person name="Sugar L."/>
            <person name="Horn P."/>
            <person name="Barta E."/>
            <person name="Orosz L."/>
        </authorList>
    </citation>
    <scope>NUCLEOTIDE SEQUENCE [LARGE SCALE GENOMIC DNA]</scope>
    <source>
        <strain evidence="3">Hungarian</strain>
    </source>
</reference>
<dbReference type="Proteomes" id="UP000242450">
    <property type="component" value="Chromosome 25"/>
</dbReference>
<protein>
    <submittedName>
        <fullName evidence="3">LPCAT1</fullName>
    </submittedName>
</protein>
<evidence type="ECO:0000256" key="1">
    <source>
        <dbReference type="SAM" id="MobiDB-lite"/>
    </source>
</evidence>
<name>A0A212C7Z2_CEREH</name>
<comment type="caution">
    <text evidence="3">The sequence shown here is derived from an EMBL/GenBank/DDBJ whole genome shotgun (WGS) entry which is preliminary data.</text>
</comment>
<evidence type="ECO:0000259" key="2">
    <source>
        <dbReference type="Pfam" id="PF13833"/>
    </source>
</evidence>
<dbReference type="OrthoDB" id="9676369at2759"/>
<dbReference type="EMBL" id="MKHE01000025">
    <property type="protein sequence ID" value="OWK02109.1"/>
    <property type="molecule type" value="Genomic_DNA"/>
</dbReference>
<proteinExistence type="predicted"/>